<dbReference type="Ensembl" id="ENSCINT00000032390.1">
    <property type="protein sequence ID" value="ENSCINP00000035855.1"/>
    <property type="gene ID" value="ENSCING00000021800.1"/>
</dbReference>
<reference evidence="7" key="2">
    <citation type="journal article" date="2008" name="Genome Biol.">
        <title>Improved genome assembly and evidence-based global gene model set for the chordate Ciona intestinalis: new insight into intron and operon populations.</title>
        <authorList>
            <person name="Satou Y."/>
            <person name="Mineta K."/>
            <person name="Ogasawara M."/>
            <person name="Sasakura Y."/>
            <person name="Shoguchi E."/>
            <person name="Ueno K."/>
            <person name="Yamada L."/>
            <person name="Matsumoto J."/>
            <person name="Wasserscheid J."/>
            <person name="Dewar K."/>
            <person name="Wiley G.B."/>
            <person name="Macmil S.L."/>
            <person name="Roe B.A."/>
            <person name="Zeller R.W."/>
            <person name="Hastings K.E."/>
            <person name="Lemaire P."/>
            <person name="Lindquist E."/>
            <person name="Endo T."/>
            <person name="Hotta K."/>
            <person name="Inaba K."/>
        </authorList>
    </citation>
    <scope>NUCLEOTIDE SEQUENCE [LARGE SCALE GENOMIC DNA]</scope>
    <source>
        <strain evidence="7">wild type</strain>
    </source>
</reference>
<dbReference type="GO" id="GO:0008061">
    <property type="term" value="F:chitin binding"/>
    <property type="evidence" value="ECO:0007669"/>
    <property type="project" value="InterPro"/>
</dbReference>
<keyword evidence="5" id="KW-0732">Signal</keyword>
<evidence type="ECO:0000313" key="8">
    <source>
        <dbReference type="Proteomes" id="UP000008144"/>
    </source>
</evidence>
<dbReference type="GO" id="GO:0004568">
    <property type="term" value="F:chitinase activity"/>
    <property type="evidence" value="ECO:0007669"/>
    <property type="project" value="UniProtKB-ARBA"/>
</dbReference>
<dbReference type="AlphaFoldDB" id="H2Y1S1"/>
<dbReference type="PROSITE" id="PS51910">
    <property type="entry name" value="GH18_2"/>
    <property type="match status" value="1"/>
</dbReference>
<protein>
    <recommendedName>
        <fullName evidence="6">GH18 domain-containing protein</fullName>
    </recommendedName>
</protein>
<dbReference type="Gene3D" id="3.20.20.80">
    <property type="entry name" value="Glycosidases"/>
    <property type="match status" value="1"/>
</dbReference>
<dbReference type="InterPro" id="IPR029070">
    <property type="entry name" value="Chitinase_insertion_sf"/>
</dbReference>
<dbReference type="HOGENOM" id="CLU_061189_1_0_1"/>
<evidence type="ECO:0000256" key="2">
    <source>
        <dbReference type="ARBA" id="ARBA00023295"/>
    </source>
</evidence>
<dbReference type="OMA" id="CKPISTQ"/>
<evidence type="ECO:0000256" key="1">
    <source>
        <dbReference type="ARBA" id="ARBA00022801"/>
    </source>
</evidence>
<dbReference type="InterPro" id="IPR011583">
    <property type="entry name" value="Chitinase_II/V-like_cat"/>
</dbReference>
<keyword evidence="2 3" id="KW-0326">Glycosidase</keyword>
<dbReference type="InterPro" id="IPR051887">
    <property type="entry name" value="GH18_Domain-Containing"/>
</dbReference>
<feature type="chain" id="PRO_5003577660" description="GH18 domain-containing protein" evidence="5">
    <location>
        <begin position="18"/>
        <end position="362"/>
    </location>
</feature>
<organism evidence="7 8">
    <name type="scientific">Ciona intestinalis</name>
    <name type="common">Transparent sea squirt</name>
    <name type="synonym">Ascidia intestinalis</name>
    <dbReference type="NCBI Taxonomy" id="7719"/>
    <lineage>
        <taxon>Eukaryota</taxon>
        <taxon>Metazoa</taxon>
        <taxon>Chordata</taxon>
        <taxon>Tunicata</taxon>
        <taxon>Ascidiacea</taxon>
        <taxon>Phlebobranchia</taxon>
        <taxon>Cionidae</taxon>
        <taxon>Ciona</taxon>
    </lineage>
</organism>
<dbReference type="GO" id="GO:0006032">
    <property type="term" value="P:chitin catabolic process"/>
    <property type="evidence" value="ECO:0007669"/>
    <property type="project" value="UniProtKB-ARBA"/>
</dbReference>
<keyword evidence="1 3" id="KW-0378">Hydrolase</keyword>
<reference evidence="8" key="1">
    <citation type="journal article" date="2002" name="Science">
        <title>The draft genome of Ciona intestinalis: insights into chordate and vertebrate origins.</title>
        <authorList>
            <person name="Dehal P."/>
            <person name="Satou Y."/>
            <person name="Campbell R.K."/>
            <person name="Chapman J."/>
            <person name="Degnan B."/>
            <person name="De Tomaso A."/>
            <person name="Davidson B."/>
            <person name="Di Gregorio A."/>
            <person name="Gelpke M."/>
            <person name="Goodstein D.M."/>
            <person name="Harafuji N."/>
            <person name="Hastings K.E."/>
            <person name="Ho I."/>
            <person name="Hotta K."/>
            <person name="Huang W."/>
            <person name="Kawashima T."/>
            <person name="Lemaire P."/>
            <person name="Martinez D."/>
            <person name="Meinertzhagen I.A."/>
            <person name="Necula S."/>
            <person name="Nonaka M."/>
            <person name="Putnam N."/>
            <person name="Rash S."/>
            <person name="Saiga H."/>
            <person name="Satake M."/>
            <person name="Terry A."/>
            <person name="Yamada L."/>
            <person name="Wang H.G."/>
            <person name="Awazu S."/>
            <person name="Azumi K."/>
            <person name="Boore J."/>
            <person name="Branno M."/>
            <person name="Chin-Bow S."/>
            <person name="DeSantis R."/>
            <person name="Doyle S."/>
            <person name="Francino P."/>
            <person name="Keys D.N."/>
            <person name="Haga S."/>
            <person name="Hayashi H."/>
            <person name="Hino K."/>
            <person name="Imai K.S."/>
            <person name="Inaba K."/>
            <person name="Kano S."/>
            <person name="Kobayashi K."/>
            <person name="Kobayashi M."/>
            <person name="Lee B.I."/>
            <person name="Makabe K.W."/>
            <person name="Manohar C."/>
            <person name="Matassi G."/>
            <person name="Medina M."/>
            <person name="Mochizuki Y."/>
            <person name="Mount S."/>
            <person name="Morishita T."/>
            <person name="Miura S."/>
            <person name="Nakayama A."/>
            <person name="Nishizaka S."/>
            <person name="Nomoto H."/>
            <person name="Ohta F."/>
            <person name="Oishi K."/>
            <person name="Rigoutsos I."/>
            <person name="Sano M."/>
            <person name="Sasaki A."/>
            <person name="Sasakura Y."/>
            <person name="Shoguchi E."/>
            <person name="Shin-i T."/>
            <person name="Spagnuolo A."/>
            <person name="Stainier D."/>
            <person name="Suzuki M.M."/>
            <person name="Tassy O."/>
            <person name="Takatori N."/>
            <person name="Tokuoka M."/>
            <person name="Yagi K."/>
            <person name="Yoshizaki F."/>
            <person name="Wada S."/>
            <person name="Zhang C."/>
            <person name="Hyatt P.D."/>
            <person name="Larimer F."/>
            <person name="Detter C."/>
            <person name="Doggett N."/>
            <person name="Glavina T."/>
            <person name="Hawkins T."/>
            <person name="Richardson P."/>
            <person name="Lucas S."/>
            <person name="Kohara Y."/>
            <person name="Levine M."/>
            <person name="Satoh N."/>
            <person name="Rokhsar D.S."/>
        </authorList>
    </citation>
    <scope>NUCLEOTIDE SEQUENCE [LARGE SCALE GENOMIC DNA]</scope>
</reference>
<comment type="similarity">
    <text evidence="4">Belongs to the glycosyl hydrolase 18 family.</text>
</comment>
<feature type="signal peptide" evidence="5">
    <location>
        <begin position="1"/>
        <end position="17"/>
    </location>
</feature>
<feature type="domain" description="GH18" evidence="6">
    <location>
        <begin position="1"/>
        <end position="362"/>
    </location>
</feature>
<dbReference type="InterPro" id="IPR001579">
    <property type="entry name" value="Glyco_hydro_18_chit_AS"/>
</dbReference>
<dbReference type="InterPro" id="IPR017853">
    <property type="entry name" value="GH"/>
</dbReference>
<reference evidence="7" key="4">
    <citation type="submission" date="2025-09" db="UniProtKB">
        <authorList>
            <consortium name="Ensembl"/>
        </authorList>
    </citation>
    <scope>IDENTIFICATION</scope>
</reference>
<dbReference type="SUPFAM" id="SSF51445">
    <property type="entry name" value="(Trans)glycosidases"/>
    <property type="match status" value="1"/>
</dbReference>
<dbReference type="SMART" id="SM00636">
    <property type="entry name" value="Glyco_18"/>
    <property type="match status" value="1"/>
</dbReference>
<proteinExistence type="inferred from homology"/>
<evidence type="ECO:0000256" key="3">
    <source>
        <dbReference type="RuleBase" id="RU000489"/>
    </source>
</evidence>
<dbReference type="Gene3D" id="3.10.50.10">
    <property type="match status" value="1"/>
</dbReference>
<dbReference type="GO" id="GO:0009313">
    <property type="term" value="P:oligosaccharide catabolic process"/>
    <property type="evidence" value="ECO:0000318"/>
    <property type="project" value="GO_Central"/>
</dbReference>
<sequence>ACLYGLLMLVLYADAYSDCFCKDPNMCKPVTKKYEKELVVFSSAKDNTWTQYNWTQITNVILTGTHELYKELYCYAHSKGVRVTILVGLSVNDFPKLQQPLFRKQVLTGWINKMQSLKLDGLNIDIEGAAYTTDIVDGISALTNETNIALKSLNPSYLLTWDVPYSPILVGCFSGYCFDYVAISKSTDYMIVMDYDATIDILFASANSPLWLLKESYNLYLHNFSINPNQLVMAVPWYGYDYTCSKFFNHTDHNLCLIAGAPNSQRAFADINQKFIQNQGGLKWDTRSSTPFFTTLTDGVYHQFWYDNVQSLKIKYELAFALNLRGIGMWTADELNYTSTDATVMKQTKDMWDTLSEYLEKM</sequence>
<dbReference type="STRING" id="7719.ENSCINP00000035855"/>
<dbReference type="InParanoid" id="H2Y1S1"/>
<reference evidence="7" key="3">
    <citation type="submission" date="2025-08" db="UniProtKB">
        <authorList>
            <consortium name="Ensembl"/>
        </authorList>
    </citation>
    <scope>IDENTIFICATION</scope>
</reference>
<dbReference type="InterPro" id="IPR001223">
    <property type="entry name" value="Glyco_hydro18_cat"/>
</dbReference>
<keyword evidence="8" id="KW-1185">Reference proteome</keyword>
<name>H2Y1S1_CIOIN</name>
<dbReference type="Pfam" id="PF00704">
    <property type="entry name" value="Glyco_hydro_18"/>
    <property type="match status" value="1"/>
</dbReference>
<dbReference type="GeneTree" id="ENSGT00390000012891"/>
<dbReference type="Proteomes" id="UP000008144">
    <property type="component" value="Chromosome 3"/>
</dbReference>
<evidence type="ECO:0000256" key="5">
    <source>
        <dbReference type="SAM" id="SignalP"/>
    </source>
</evidence>
<evidence type="ECO:0000313" key="7">
    <source>
        <dbReference type="Ensembl" id="ENSCINP00000035855.1"/>
    </source>
</evidence>
<evidence type="ECO:0000256" key="4">
    <source>
        <dbReference type="RuleBase" id="RU004453"/>
    </source>
</evidence>
<dbReference type="PANTHER" id="PTHR46290:SF1">
    <property type="entry name" value="DI-N-ACETYLCHITOBIASE"/>
    <property type="match status" value="1"/>
</dbReference>
<accession>H2Y1S1</accession>
<evidence type="ECO:0000259" key="6">
    <source>
        <dbReference type="PROSITE" id="PS51910"/>
    </source>
</evidence>
<dbReference type="PANTHER" id="PTHR46290">
    <property type="entry name" value="DI-N-ACETYLCHITOBIASE"/>
    <property type="match status" value="1"/>
</dbReference>
<dbReference type="PROSITE" id="PS01095">
    <property type="entry name" value="GH18_1"/>
    <property type="match status" value="1"/>
</dbReference>
<dbReference type="EMBL" id="EAAA01001685">
    <property type="status" value="NOT_ANNOTATED_CDS"/>
    <property type="molecule type" value="Genomic_DNA"/>
</dbReference>